<name>A0A0A8YFX2_ARUDO</name>
<dbReference type="EMBL" id="GBRH01272736">
    <property type="protein sequence ID" value="JAD25159.1"/>
    <property type="molecule type" value="Transcribed_RNA"/>
</dbReference>
<accession>A0A0A8YFX2</accession>
<organism evidence="1">
    <name type="scientific">Arundo donax</name>
    <name type="common">Giant reed</name>
    <name type="synonym">Donax arundinaceus</name>
    <dbReference type="NCBI Taxonomy" id="35708"/>
    <lineage>
        <taxon>Eukaryota</taxon>
        <taxon>Viridiplantae</taxon>
        <taxon>Streptophyta</taxon>
        <taxon>Embryophyta</taxon>
        <taxon>Tracheophyta</taxon>
        <taxon>Spermatophyta</taxon>
        <taxon>Magnoliopsida</taxon>
        <taxon>Liliopsida</taxon>
        <taxon>Poales</taxon>
        <taxon>Poaceae</taxon>
        <taxon>PACMAD clade</taxon>
        <taxon>Arundinoideae</taxon>
        <taxon>Arundineae</taxon>
        <taxon>Arundo</taxon>
    </lineage>
</organism>
<sequence>MFRPCCTPQSDFILNLYDNSGG</sequence>
<evidence type="ECO:0000313" key="1">
    <source>
        <dbReference type="EMBL" id="JAD25159.1"/>
    </source>
</evidence>
<reference evidence="1" key="2">
    <citation type="journal article" date="2015" name="Data Brief">
        <title>Shoot transcriptome of the giant reed, Arundo donax.</title>
        <authorList>
            <person name="Barrero R.A."/>
            <person name="Guerrero F.D."/>
            <person name="Moolhuijzen P."/>
            <person name="Goolsby J.A."/>
            <person name="Tidwell J."/>
            <person name="Bellgard S.E."/>
            <person name="Bellgard M.I."/>
        </authorList>
    </citation>
    <scope>NUCLEOTIDE SEQUENCE</scope>
    <source>
        <tissue evidence="1">Shoot tissue taken approximately 20 cm above the soil surface</tissue>
    </source>
</reference>
<dbReference type="AlphaFoldDB" id="A0A0A8YFX2"/>
<reference evidence="1" key="1">
    <citation type="submission" date="2014-09" db="EMBL/GenBank/DDBJ databases">
        <authorList>
            <person name="Magalhaes I.L.F."/>
            <person name="Oliveira U."/>
            <person name="Santos F.R."/>
            <person name="Vidigal T.H.D.A."/>
            <person name="Brescovit A.D."/>
            <person name="Santos A.J."/>
        </authorList>
    </citation>
    <scope>NUCLEOTIDE SEQUENCE</scope>
    <source>
        <tissue evidence="1">Shoot tissue taken approximately 20 cm above the soil surface</tissue>
    </source>
</reference>
<protein>
    <submittedName>
        <fullName evidence="1">Uncharacterized protein</fullName>
    </submittedName>
</protein>
<proteinExistence type="predicted"/>